<feature type="transmembrane region" description="Helical" evidence="1">
    <location>
        <begin position="190"/>
        <end position="210"/>
    </location>
</feature>
<protein>
    <submittedName>
        <fullName evidence="2">Uncharacterized protein</fullName>
    </submittedName>
</protein>
<feature type="transmembrane region" description="Helical" evidence="1">
    <location>
        <begin position="496"/>
        <end position="514"/>
    </location>
</feature>
<keyword evidence="3" id="KW-1185">Reference proteome</keyword>
<dbReference type="Proteomes" id="UP000028537">
    <property type="component" value="Unassembled WGS sequence"/>
</dbReference>
<feature type="transmembrane region" description="Helical" evidence="1">
    <location>
        <begin position="358"/>
        <end position="380"/>
    </location>
</feature>
<feature type="transmembrane region" description="Helical" evidence="1">
    <location>
        <begin position="419"/>
        <end position="438"/>
    </location>
</feature>
<keyword evidence="1" id="KW-0812">Transmembrane</keyword>
<feature type="transmembrane region" description="Helical" evidence="1">
    <location>
        <begin position="111"/>
        <end position="136"/>
    </location>
</feature>
<feature type="transmembrane region" description="Helical" evidence="1">
    <location>
        <begin position="450"/>
        <end position="468"/>
    </location>
</feature>
<comment type="caution">
    <text evidence="2">The sequence shown here is derived from an EMBL/GenBank/DDBJ whole genome shotgun (WGS) entry which is preliminary data.</text>
</comment>
<feature type="transmembrane region" description="Helical" evidence="1">
    <location>
        <begin position="230"/>
        <end position="252"/>
    </location>
</feature>
<dbReference type="EMBL" id="JFDP01000038">
    <property type="protein sequence ID" value="KEZ23512.1"/>
    <property type="molecule type" value="Genomic_DNA"/>
</dbReference>
<gene>
    <name evidence="2" type="ORF">UDIV_2830</name>
</gene>
<feature type="transmembrane region" description="Helical" evidence="1">
    <location>
        <begin position="325"/>
        <end position="346"/>
    </location>
</feature>
<evidence type="ECO:0000313" key="3">
    <source>
        <dbReference type="Proteomes" id="UP000028537"/>
    </source>
</evidence>
<organism evidence="2 3">
    <name type="scientific">Ureaplasma diversum NCTC 246</name>
    <dbReference type="NCBI Taxonomy" id="1188241"/>
    <lineage>
        <taxon>Bacteria</taxon>
        <taxon>Bacillati</taxon>
        <taxon>Mycoplasmatota</taxon>
        <taxon>Mycoplasmoidales</taxon>
        <taxon>Mycoplasmoidaceae</taxon>
        <taxon>Ureaplasma</taxon>
    </lineage>
</organism>
<feature type="transmembrane region" description="Helical" evidence="1">
    <location>
        <begin position="67"/>
        <end position="91"/>
    </location>
</feature>
<evidence type="ECO:0000256" key="1">
    <source>
        <dbReference type="SAM" id="Phobius"/>
    </source>
</evidence>
<evidence type="ECO:0000313" key="2">
    <source>
        <dbReference type="EMBL" id="KEZ23512.1"/>
    </source>
</evidence>
<accession>A0A084EZX0</accession>
<dbReference type="AlphaFoldDB" id="A0A084EZX0"/>
<proteinExistence type="predicted"/>
<keyword evidence="1" id="KW-0472">Membrane</keyword>
<name>A0A084EZX0_9BACT</name>
<feature type="transmembrane region" description="Helical" evidence="1">
    <location>
        <begin position="148"/>
        <end position="170"/>
    </location>
</feature>
<reference evidence="2 3" key="1">
    <citation type="submission" date="2014-02" db="EMBL/GenBank/DDBJ databases">
        <title>Genome sequence of Ureaplasma diversum strain 246.</title>
        <authorList>
            <person name="Sirand-Pugnet P."/>
            <person name="Breton M."/>
            <person name="Dordet-Frisoni E."/>
            <person name="Baranowski E."/>
            <person name="Barre A."/>
            <person name="Couture C."/>
            <person name="Dupuy V."/>
            <person name="Gaurivaud P."/>
            <person name="Jacob D."/>
            <person name="Lemaitre C."/>
            <person name="Manso-Silvan L."/>
            <person name="Nikolski M."/>
            <person name="Nouvel L.-X."/>
            <person name="Poumarat F."/>
            <person name="Tardy F."/>
            <person name="Thebault P."/>
            <person name="Theil S."/>
            <person name="Citti C."/>
            <person name="Thiaucourt F."/>
            <person name="Blanchard A."/>
        </authorList>
    </citation>
    <scope>NUCLEOTIDE SEQUENCE [LARGE SCALE GENOMIC DNA]</scope>
    <source>
        <strain evidence="2 3">NCTC 246</strain>
    </source>
</reference>
<feature type="transmembrane region" description="Helical" evidence="1">
    <location>
        <begin position="284"/>
        <end position="304"/>
    </location>
</feature>
<dbReference type="NCBIfam" id="NF045937">
    <property type="entry name" value="MSC_0624_12TM"/>
    <property type="match status" value="1"/>
</dbReference>
<sequence length="534" mass="60376">MILFIALIKCCLCTKILFTKGWKKQTDTYNNLVKNCLFKIMFMRLLEIKKSSFFWGKRSKDKLCSQILRIALILFYLAASVAVVFTLDSYFFKGQSIGLERVLVQSPNSVYYAGVAFITNASFLLGAMFAGVYGAFKLLSKHEWNLRPVAPFLALFIAIAIGNLAAYFLVDHVAKGTNGSFILQSSWKTAYIIAWQIILVYLVWITYYFAIYRRTKGHDLKFIKAQGYYIISLVAIGVLLAIGVGIFTGIVFHPSNRGNVLNLERNAVIIGFEQFGARIHESLYAFYTFLIIIGLVGLLSLSILPKLFMYKETRAILEDKTHIWALAYTIFLATFAYFSSIAFGEFKVNEFGATQQFASLWGMLVVGVILIGLYATANFAPFTSYLRSKYGFELLFGTVSLVWLFTICLSTFNDNQSENFKVLFIGAISTILIVGIFVFKNPQIVTYQKVILSIFLALIAFVLMINAYNHHLEMHALSRGGSRRSVDYDLPLLTKTYIPILIYFSTYLIVATSLKLSTVLKNKWIIGANKKENN</sequence>
<feature type="transmembrane region" description="Helical" evidence="1">
    <location>
        <begin position="392"/>
        <end position="413"/>
    </location>
</feature>
<keyword evidence="1" id="KW-1133">Transmembrane helix</keyword>